<accession>A0A285D430</accession>
<dbReference type="GO" id="GO:0005829">
    <property type="term" value="C:cytosol"/>
    <property type="evidence" value="ECO:0007669"/>
    <property type="project" value="TreeGrafter"/>
</dbReference>
<dbReference type="Gene3D" id="1.10.580.10">
    <property type="entry name" value="Citrate Synthase, domain 1"/>
    <property type="match status" value="1"/>
</dbReference>
<dbReference type="InterPro" id="IPR002020">
    <property type="entry name" value="Citrate_synthase"/>
</dbReference>
<sequence length="362" mass="40749">MSKGLKGVVAAQTALSLVDGENGVLLYRGEHARELALAKSFEEVAYFIWHETWPNEEELQDLKKQIKGDRSLPEHIRSILSSLPLNTSIMSALRTAISSLGTDEYGWKPDLGQAITLTAITPTIISYWYRRQKEEKFVEPRDDLDFVANYLYMLNGEVPKAAHVRALEAYMILTMEHGFNASTFSARVTVSTESDMISAITAAVGTMKGPLHGGAPSGVIEMLEEIGMIENAYQWIEDKLTKNERIMGFGHRVYKTNDPRAEALRQIAQQVGEEDEWLALAHQVEERVIEKLAEWKPGRKLYTNVEYYAAAVMRALEMEKELFTPTFSASRMVGWTAHVLEQASDNTIYRPQAEYTGKVPAL</sequence>
<evidence type="ECO:0000256" key="2">
    <source>
        <dbReference type="ARBA" id="ARBA00010566"/>
    </source>
</evidence>
<comment type="similarity">
    <text evidence="2 5 7">Belongs to the citrate synthase family.</text>
</comment>
<dbReference type="PANTHER" id="PTHR11739:SF4">
    <property type="entry name" value="CITRATE SYNTHASE, PEROXISOMAL"/>
    <property type="match status" value="1"/>
</dbReference>
<dbReference type="PROSITE" id="PS00480">
    <property type="entry name" value="CITRATE_SYNTHASE"/>
    <property type="match status" value="1"/>
</dbReference>
<evidence type="ECO:0000256" key="4">
    <source>
        <dbReference type="ARBA" id="ARBA00049288"/>
    </source>
</evidence>
<dbReference type="GO" id="GO:0005975">
    <property type="term" value="P:carbohydrate metabolic process"/>
    <property type="evidence" value="ECO:0007669"/>
    <property type="project" value="TreeGrafter"/>
</dbReference>
<proteinExistence type="inferred from homology"/>
<evidence type="ECO:0000256" key="1">
    <source>
        <dbReference type="ARBA" id="ARBA00005163"/>
    </source>
</evidence>
<evidence type="ECO:0000256" key="3">
    <source>
        <dbReference type="ARBA" id="ARBA00022679"/>
    </source>
</evidence>
<dbReference type="PRINTS" id="PR00143">
    <property type="entry name" value="CITRTSNTHASE"/>
</dbReference>
<dbReference type="CDD" id="cd06109">
    <property type="entry name" value="BsCS-I_like"/>
    <property type="match status" value="1"/>
</dbReference>
<dbReference type="InterPro" id="IPR016143">
    <property type="entry name" value="Citrate_synth-like_sm_a-sub"/>
</dbReference>
<dbReference type="Gene3D" id="1.10.230.10">
    <property type="entry name" value="Cytochrome P450-Terp, domain 2"/>
    <property type="match status" value="1"/>
</dbReference>
<gene>
    <name evidence="8" type="ORF">SAMN05877753_109170</name>
</gene>
<dbReference type="AlphaFoldDB" id="A0A285D430"/>
<evidence type="ECO:0000313" key="8">
    <source>
        <dbReference type="EMBL" id="SNX74539.1"/>
    </source>
</evidence>
<dbReference type="PIRSF" id="PIRSF001369">
    <property type="entry name" value="Citrate_synth"/>
    <property type="match status" value="1"/>
</dbReference>
<evidence type="ECO:0000313" key="9">
    <source>
        <dbReference type="Proteomes" id="UP000219546"/>
    </source>
</evidence>
<name>A0A285D430_9BACI</name>
<evidence type="ECO:0000256" key="6">
    <source>
        <dbReference type="PIRSR" id="PIRSR001369-1"/>
    </source>
</evidence>
<comment type="pathway">
    <text evidence="1">Carbohydrate metabolism; tricarboxylic acid cycle.</text>
</comment>
<dbReference type="Proteomes" id="UP000219546">
    <property type="component" value="Unassembled WGS sequence"/>
</dbReference>
<feature type="active site" evidence="6">
    <location>
        <position position="306"/>
    </location>
</feature>
<dbReference type="UniPathway" id="UPA00223"/>
<dbReference type="InterPro" id="IPR019810">
    <property type="entry name" value="Citrate_synthase_AS"/>
</dbReference>
<evidence type="ECO:0000256" key="5">
    <source>
        <dbReference type="PIRNR" id="PIRNR001369"/>
    </source>
</evidence>
<comment type="catalytic activity">
    <reaction evidence="4">
        <text>oxaloacetate + acetyl-CoA + H2O = citrate + CoA + H(+)</text>
        <dbReference type="Rhea" id="RHEA:16845"/>
        <dbReference type="ChEBI" id="CHEBI:15377"/>
        <dbReference type="ChEBI" id="CHEBI:15378"/>
        <dbReference type="ChEBI" id="CHEBI:16452"/>
        <dbReference type="ChEBI" id="CHEBI:16947"/>
        <dbReference type="ChEBI" id="CHEBI:57287"/>
        <dbReference type="ChEBI" id="CHEBI:57288"/>
        <dbReference type="EC" id="2.3.3.16"/>
    </reaction>
</comment>
<keyword evidence="3 5" id="KW-0808">Transferase</keyword>
<reference evidence="8 9" key="1">
    <citation type="submission" date="2017-08" db="EMBL/GenBank/DDBJ databases">
        <authorList>
            <person name="de Groot N.N."/>
        </authorList>
    </citation>
    <scope>NUCLEOTIDE SEQUENCE [LARGE SCALE GENOMIC DNA]</scope>
    <source>
        <strain evidence="8 9">JC228</strain>
    </source>
</reference>
<dbReference type="InterPro" id="IPR036969">
    <property type="entry name" value="Citrate_synthase_sf"/>
</dbReference>
<dbReference type="GO" id="GO:0006099">
    <property type="term" value="P:tricarboxylic acid cycle"/>
    <property type="evidence" value="ECO:0007669"/>
    <property type="project" value="UniProtKB-UniPathway"/>
</dbReference>
<dbReference type="InterPro" id="IPR016142">
    <property type="entry name" value="Citrate_synth-like_lrg_a-sub"/>
</dbReference>
<dbReference type="PANTHER" id="PTHR11739">
    <property type="entry name" value="CITRATE SYNTHASE"/>
    <property type="match status" value="1"/>
</dbReference>
<feature type="active site" evidence="6">
    <location>
        <position position="251"/>
    </location>
</feature>
<dbReference type="GO" id="GO:0036440">
    <property type="term" value="F:citrate synthase activity"/>
    <property type="evidence" value="ECO:0007669"/>
    <property type="project" value="UniProtKB-EC"/>
</dbReference>
<evidence type="ECO:0000256" key="7">
    <source>
        <dbReference type="RuleBase" id="RU003406"/>
    </source>
</evidence>
<protein>
    <recommendedName>
        <fullName evidence="5">Citrate synthase</fullName>
    </recommendedName>
</protein>
<dbReference type="Pfam" id="PF00285">
    <property type="entry name" value="Citrate_synt"/>
    <property type="match status" value="1"/>
</dbReference>
<dbReference type="SUPFAM" id="SSF48256">
    <property type="entry name" value="Citrate synthase"/>
    <property type="match status" value="1"/>
</dbReference>
<dbReference type="EMBL" id="OAOP01000009">
    <property type="protein sequence ID" value="SNX74539.1"/>
    <property type="molecule type" value="Genomic_DNA"/>
</dbReference>
<organism evidence="8 9">
    <name type="scientific">Bacillus oleivorans</name>
    <dbReference type="NCBI Taxonomy" id="1448271"/>
    <lineage>
        <taxon>Bacteria</taxon>
        <taxon>Bacillati</taxon>
        <taxon>Bacillota</taxon>
        <taxon>Bacilli</taxon>
        <taxon>Bacillales</taxon>
        <taxon>Bacillaceae</taxon>
        <taxon>Bacillus</taxon>
    </lineage>
</organism>
<keyword evidence="9" id="KW-1185">Reference proteome</keyword>
<dbReference type="InterPro" id="IPR024176">
    <property type="entry name" value="Citrate_synthase_bac-typ"/>
</dbReference>